<dbReference type="CDD" id="cd00146">
    <property type="entry name" value="PKD"/>
    <property type="match status" value="1"/>
</dbReference>
<dbReference type="EMBL" id="BAABGL010000018">
    <property type="protein sequence ID" value="GAA4393990.1"/>
    <property type="molecule type" value="Genomic_DNA"/>
</dbReference>
<dbReference type="InterPro" id="IPR000601">
    <property type="entry name" value="PKD_dom"/>
</dbReference>
<keyword evidence="4" id="KW-1185">Reference proteome</keyword>
<name>A0ABP8JPD0_9MICO</name>
<dbReference type="PROSITE" id="PS50093">
    <property type="entry name" value="PKD"/>
    <property type="match status" value="1"/>
</dbReference>
<protein>
    <recommendedName>
        <fullName evidence="2">PKD domain-containing protein</fullName>
    </recommendedName>
</protein>
<evidence type="ECO:0000256" key="1">
    <source>
        <dbReference type="SAM" id="MobiDB-lite"/>
    </source>
</evidence>
<sequence>MNLPSTGESVEVCAELDPDDEGGGSGGGGGEAAPTPVVTEEDFQSFEIPPSTLHSWPDAWAVTNRRTAFWADSAVRYIDLVLFDIPVQVRATPVAYVWDFGDGTTDRTTSPGSRPRSVQNAQIHHTYSAPGTVSVTLTTYYAGMYSVAGGPWLTIPGQAAVPSDPLELEVYRYHRFLVDEDCLDDPSSPDCEAPDG</sequence>
<evidence type="ECO:0000313" key="4">
    <source>
        <dbReference type="Proteomes" id="UP001500642"/>
    </source>
</evidence>
<dbReference type="Gene3D" id="2.60.40.10">
    <property type="entry name" value="Immunoglobulins"/>
    <property type="match status" value="1"/>
</dbReference>
<feature type="region of interest" description="Disordered" evidence="1">
    <location>
        <begin position="1"/>
        <end position="35"/>
    </location>
</feature>
<dbReference type="InterPro" id="IPR035986">
    <property type="entry name" value="PKD_dom_sf"/>
</dbReference>
<gene>
    <name evidence="3" type="ORF">GCM10023167_23590</name>
</gene>
<dbReference type="SUPFAM" id="SSF49299">
    <property type="entry name" value="PKD domain"/>
    <property type="match status" value="1"/>
</dbReference>
<accession>A0ABP8JPD0</accession>
<evidence type="ECO:0000259" key="2">
    <source>
        <dbReference type="PROSITE" id="PS50093"/>
    </source>
</evidence>
<dbReference type="InterPro" id="IPR013783">
    <property type="entry name" value="Ig-like_fold"/>
</dbReference>
<comment type="caution">
    <text evidence="3">The sequence shown here is derived from an EMBL/GenBank/DDBJ whole genome shotgun (WGS) entry which is preliminary data.</text>
</comment>
<evidence type="ECO:0000313" key="3">
    <source>
        <dbReference type="EMBL" id="GAA4393990.1"/>
    </source>
</evidence>
<reference evidence="4" key="1">
    <citation type="journal article" date="2019" name="Int. J. Syst. Evol. Microbiol.">
        <title>The Global Catalogue of Microorganisms (GCM) 10K type strain sequencing project: providing services to taxonomists for standard genome sequencing and annotation.</title>
        <authorList>
            <consortium name="The Broad Institute Genomics Platform"/>
            <consortium name="The Broad Institute Genome Sequencing Center for Infectious Disease"/>
            <person name="Wu L."/>
            <person name="Ma J."/>
        </authorList>
    </citation>
    <scope>NUCLEOTIDE SEQUENCE [LARGE SCALE GENOMIC DNA]</scope>
    <source>
        <strain evidence="4">JCM 17808</strain>
    </source>
</reference>
<dbReference type="Pfam" id="PF00801">
    <property type="entry name" value="PKD"/>
    <property type="match status" value="1"/>
</dbReference>
<proteinExistence type="predicted"/>
<organism evidence="3 4">
    <name type="scientific">Brevibacterium pityocampae</name>
    <dbReference type="NCBI Taxonomy" id="506594"/>
    <lineage>
        <taxon>Bacteria</taxon>
        <taxon>Bacillati</taxon>
        <taxon>Actinomycetota</taxon>
        <taxon>Actinomycetes</taxon>
        <taxon>Micrococcales</taxon>
        <taxon>Brevibacteriaceae</taxon>
        <taxon>Brevibacterium</taxon>
    </lineage>
</organism>
<feature type="domain" description="PKD" evidence="2">
    <location>
        <begin position="92"/>
        <end position="138"/>
    </location>
</feature>
<dbReference type="Proteomes" id="UP001500642">
    <property type="component" value="Unassembled WGS sequence"/>
</dbReference>
<dbReference type="RefSeq" id="WP_247618780.1">
    <property type="nucleotide sequence ID" value="NZ_BAABGL010000018.1"/>
</dbReference>